<evidence type="ECO:0000256" key="1">
    <source>
        <dbReference type="SAM" id="MobiDB-lite"/>
    </source>
</evidence>
<keyword evidence="3" id="KW-1185">Reference proteome</keyword>
<organism evidence="2 3">
    <name type="scientific">Clonostachys solani</name>
    <dbReference type="NCBI Taxonomy" id="160281"/>
    <lineage>
        <taxon>Eukaryota</taxon>
        <taxon>Fungi</taxon>
        <taxon>Dikarya</taxon>
        <taxon>Ascomycota</taxon>
        <taxon>Pezizomycotina</taxon>
        <taxon>Sordariomycetes</taxon>
        <taxon>Hypocreomycetidae</taxon>
        <taxon>Hypocreales</taxon>
        <taxon>Bionectriaceae</taxon>
        <taxon>Clonostachys</taxon>
    </lineage>
</organism>
<comment type="caution">
    <text evidence="2">The sequence shown here is derived from an EMBL/GenBank/DDBJ whole genome shotgun (WGS) entry which is preliminary data.</text>
</comment>
<feature type="compositionally biased region" description="Basic and acidic residues" evidence="1">
    <location>
        <begin position="33"/>
        <end position="50"/>
    </location>
</feature>
<feature type="compositionally biased region" description="Acidic residues" evidence="1">
    <location>
        <begin position="76"/>
        <end position="87"/>
    </location>
</feature>
<evidence type="ECO:0000313" key="3">
    <source>
        <dbReference type="Proteomes" id="UP000775872"/>
    </source>
</evidence>
<proteinExistence type="predicted"/>
<dbReference type="Proteomes" id="UP000775872">
    <property type="component" value="Unassembled WGS sequence"/>
</dbReference>
<evidence type="ECO:0000313" key="2">
    <source>
        <dbReference type="EMBL" id="CAH0047943.1"/>
    </source>
</evidence>
<gene>
    <name evidence="2" type="ORF">CSOL1703_00016195</name>
</gene>
<dbReference type="AlphaFoldDB" id="A0A9N9Z2L7"/>
<dbReference type="EMBL" id="CABFOC020000034">
    <property type="protein sequence ID" value="CAH0047943.1"/>
    <property type="molecule type" value="Genomic_DNA"/>
</dbReference>
<feature type="region of interest" description="Disordered" evidence="1">
    <location>
        <begin position="33"/>
        <end position="87"/>
    </location>
</feature>
<protein>
    <submittedName>
        <fullName evidence="2">Uncharacterized protein</fullName>
    </submittedName>
</protein>
<reference evidence="2" key="1">
    <citation type="submission" date="2021-10" db="EMBL/GenBank/DDBJ databases">
        <authorList>
            <person name="Piombo E."/>
        </authorList>
    </citation>
    <scope>NUCLEOTIDE SEQUENCE</scope>
</reference>
<sequence length="87" mass="10373">MPSTYIPLWKQFGFKSMDELRRFYYYIRAKEIEKHEQETRERDEREDADRRKRTSMSSTAGETASEKDEGSSQVMPEEEEQDAPSKT</sequence>
<accession>A0A9N9Z2L7</accession>
<name>A0A9N9Z2L7_9HYPO</name>